<dbReference type="EMBL" id="CP002444">
    <property type="protein sequence ID" value="ADU97056.1"/>
    <property type="molecule type" value="Genomic_DNA"/>
</dbReference>
<dbReference type="Proteomes" id="UP000006362">
    <property type="component" value="Chromosome"/>
</dbReference>
<reference evidence="9" key="1">
    <citation type="submission" date="2011-01" db="EMBL/GenBank/DDBJ databases">
        <title>Complete sequence of chromosome of Thermovibrio ammonificans HB-1.</title>
        <authorList>
            <consortium name="US DOE Joint Genome Institute"/>
            <person name="Lucas S."/>
            <person name="Copeland A."/>
            <person name="Lapidus A."/>
            <person name="Cheng J.-F."/>
            <person name="Goodwin L."/>
            <person name="Pitluck S."/>
            <person name="Davenport K."/>
            <person name="Detter J.C."/>
            <person name="Han C."/>
            <person name="Tapia R."/>
            <person name="Land M."/>
            <person name="Hauser L."/>
            <person name="Kyrpides N."/>
            <person name="Ivanova N."/>
            <person name="Ovchinnikova G."/>
            <person name="Vetriani C."/>
            <person name="Woyke T."/>
        </authorList>
    </citation>
    <scope>NUCLEOTIDE SEQUENCE [LARGE SCALE GENOMIC DNA]</scope>
    <source>
        <strain evidence="9">HB-1</strain>
    </source>
</reference>
<evidence type="ECO:0000259" key="8">
    <source>
        <dbReference type="Pfam" id="PF13807"/>
    </source>
</evidence>
<evidence type="ECO:0000256" key="6">
    <source>
        <dbReference type="SAM" id="Phobius"/>
    </source>
</evidence>
<name>E8T2G1_THEA1</name>
<dbReference type="GO" id="GO:0005886">
    <property type="term" value="C:plasma membrane"/>
    <property type="evidence" value="ECO:0007669"/>
    <property type="project" value="UniProtKB-SubCell"/>
</dbReference>
<comment type="subcellular location">
    <subcellularLocation>
        <location evidence="1">Cell membrane</location>
        <topology evidence="1">Multi-pass membrane protein</topology>
    </subcellularLocation>
</comment>
<feature type="transmembrane region" description="Helical" evidence="6">
    <location>
        <begin position="32"/>
        <end position="50"/>
    </location>
</feature>
<feature type="domain" description="Polysaccharide chain length determinant N-terminal" evidence="7">
    <location>
        <begin position="15"/>
        <end position="110"/>
    </location>
</feature>
<dbReference type="Pfam" id="PF13807">
    <property type="entry name" value="GNVR"/>
    <property type="match status" value="1"/>
</dbReference>
<dbReference type="HOGENOM" id="CLU_711581_0_0_0"/>
<feature type="transmembrane region" description="Helical" evidence="6">
    <location>
        <begin position="348"/>
        <end position="368"/>
    </location>
</feature>
<dbReference type="PANTHER" id="PTHR32309:SF13">
    <property type="entry name" value="FERRIC ENTEROBACTIN TRANSPORT PROTEIN FEPE"/>
    <property type="match status" value="1"/>
</dbReference>
<keyword evidence="4 6" id="KW-1133">Transmembrane helix</keyword>
<keyword evidence="2" id="KW-1003">Cell membrane</keyword>
<keyword evidence="3 6" id="KW-0812">Transmembrane</keyword>
<accession>E8T2G1</accession>
<evidence type="ECO:0000313" key="9">
    <source>
        <dbReference type="EMBL" id="ADU97056.1"/>
    </source>
</evidence>
<dbReference type="RefSeq" id="WP_013537842.1">
    <property type="nucleotide sequence ID" value="NC_014926.1"/>
</dbReference>
<evidence type="ECO:0000256" key="4">
    <source>
        <dbReference type="ARBA" id="ARBA00022989"/>
    </source>
</evidence>
<evidence type="ECO:0000313" key="10">
    <source>
        <dbReference type="Proteomes" id="UP000006362"/>
    </source>
</evidence>
<dbReference type="InterPro" id="IPR003856">
    <property type="entry name" value="LPS_length_determ_N"/>
</dbReference>
<evidence type="ECO:0000256" key="5">
    <source>
        <dbReference type="ARBA" id="ARBA00023136"/>
    </source>
</evidence>
<evidence type="ECO:0000256" key="1">
    <source>
        <dbReference type="ARBA" id="ARBA00004651"/>
    </source>
</evidence>
<dbReference type="PANTHER" id="PTHR32309">
    <property type="entry name" value="TYROSINE-PROTEIN KINASE"/>
    <property type="match status" value="1"/>
</dbReference>
<feature type="domain" description="Tyrosine-protein kinase G-rich" evidence="8">
    <location>
        <begin position="309"/>
        <end position="370"/>
    </location>
</feature>
<dbReference type="GO" id="GO:0004713">
    <property type="term" value="F:protein tyrosine kinase activity"/>
    <property type="evidence" value="ECO:0007669"/>
    <property type="project" value="TreeGrafter"/>
</dbReference>
<organism evidence="9 10">
    <name type="scientific">Thermovibrio ammonificans (strain DSM 15698 / JCM 12110 / HB-1)</name>
    <dbReference type="NCBI Taxonomy" id="648996"/>
    <lineage>
        <taxon>Bacteria</taxon>
        <taxon>Pseudomonadati</taxon>
        <taxon>Aquificota</taxon>
        <taxon>Aquificia</taxon>
        <taxon>Desulfurobacteriales</taxon>
        <taxon>Desulfurobacteriaceae</taxon>
        <taxon>Thermovibrio</taxon>
    </lineage>
</organism>
<keyword evidence="10" id="KW-1185">Reference proteome</keyword>
<dbReference type="eggNOG" id="COG3206">
    <property type="taxonomic scope" value="Bacteria"/>
</dbReference>
<sequence length="388" mass="43766">MSEPQNRYPYYGEDDEIDLYELWLTLKKRKKIVAAVTLIITAIGVAYAFLATPVYRTQTTLIPLGGKSSGLSSILSSLPISLPIGGSSSGLTVEAVLKSRTLKEDIIKQLNLLPLLFPNKWDPETKSWKVEGNQHPPTVLDGVKKLQKLMSTSTDKQTGVITLTVDFPKNPEIAYKIAEAALKDTQKILNEKSFTVAKRYRIYVGKQLALAKAKLKELERIYQEFLEGKIKEVPLIFGSSTDLADVSNVTDTASEPDVKSLKQEIEKLRERIRRIQRSAPPSFIPVSQYQMNVQKLEAQMDIAFKLVGMLINEYEMAKAQEMKEQISFQVIDPPYIPEEDKPYKPKKALIIAISLIAGLFIGVFAAFFKEWLENAKRKKKELPETEVK</sequence>
<dbReference type="KEGG" id="tam:Theam_1089"/>
<evidence type="ECO:0000256" key="2">
    <source>
        <dbReference type="ARBA" id="ARBA00022475"/>
    </source>
</evidence>
<keyword evidence="5 6" id="KW-0472">Membrane</keyword>
<dbReference type="AlphaFoldDB" id="E8T2G1"/>
<dbReference type="STRING" id="648996.Theam_1089"/>
<dbReference type="Pfam" id="PF02706">
    <property type="entry name" value="Wzz"/>
    <property type="match status" value="1"/>
</dbReference>
<protein>
    <submittedName>
        <fullName evidence="9">Lipopolysaccharide biosynthesis protein</fullName>
    </submittedName>
</protein>
<evidence type="ECO:0000256" key="3">
    <source>
        <dbReference type="ARBA" id="ARBA00022692"/>
    </source>
</evidence>
<proteinExistence type="predicted"/>
<dbReference type="InterPro" id="IPR050445">
    <property type="entry name" value="Bact_polysacc_biosynth/exp"/>
</dbReference>
<dbReference type="InterPro" id="IPR032807">
    <property type="entry name" value="GNVR"/>
</dbReference>
<evidence type="ECO:0000259" key="7">
    <source>
        <dbReference type="Pfam" id="PF02706"/>
    </source>
</evidence>
<gene>
    <name evidence="9" type="ordered locus">Theam_1089</name>
</gene>